<evidence type="ECO:0000313" key="7">
    <source>
        <dbReference type="EMBL" id="ORY98771.1"/>
    </source>
</evidence>
<keyword evidence="3 7" id="KW-0689">Ribosomal protein</keyword>
<comment type="subcellular location">
    <subcellularLocation>
        <location evidence="1">Mitochondrion</location>
    </subcellularLocation>
</comment>
<evidence type="ECO:0000256" key="1">
    <source>
        <dbReference type="ARBA" id="ARBA00004173"/>
    </source>
</evidence>
<evidence type="ECO:0000256" key="5">
    <source>
        <dbReference type="ARBA" id="ARBA00023274"/>
    </source>
</evidence>
<keyword evidence="4" id="KW-0496">Mitochondrion</keyword>
<protein>
    <recommendedName>
        <fullName evidence="6">Large ribosomal subunit protein mL49</fullName>
    </recommendedName>
</protein>
<dbReference type="GO" id="GO:0003735">
    <property type="term" value="F:structural constituent of ribosome"/>
    <property type="evidence" value="ECO:0007669"/>
    <property type="project" value="InterPro"/>
</dbReference>
<dbReference type="Pfam" id="PF05046">
    <property type="entry name" value="Img2"/>
    <property type="match status" value="1"/>
</dbReference>
<evidence type="ECO:0000256" key="4">
    <source>
        <dbReference type="ARBA" id="ARBA00023128"/>
    </source>
</evidence>
<reference evidence="7 8" key="1">
    <citation type="submission" date="2016-07" db="EMBL/GenBank/DDBJ databases">
        <title>Pervasive Adenine N6-methylation of Active Genes in Fungi.</title>
        <authorList>
            <consortium name="DOE Joint Genome Institute"/>
            <person name="Mondo S.J."/>
            <person name="Dannebaum R.O."/>
            <person name="Kuo R.C."/>
            <person name="Labutti K."/>
            <person name="Haridas S."/>
            <person name="Kuo A."/>
            <person name="Salamov A."/>
            <person name="Ahrendt S.R."/>
            <person name="Lipzen A."/>
            <person name="Sullivan W."/>
            <person name="Andreopoulos W.B."/>
            <person name="Clum A."/>
            <person name="Lindquist E."/>
            <person name="Daum C."/>
            <person name="Ramamoorthy G.K."/>
            <person name="Gryganskyi A."/>
            <person name="Culley D."/>
            <person name="Magnuson J.K."/>
            <person name="James T.Y."/>
            <person name="O'Malley M.A."/>
            <person name="Stajich J.E."/>
            <person name="Spatafora J.W."/>
            <person name="Visel A."/>
            <person name="Grigoriev I.V."/>
        </authorList>
    </citation>
    <scope>NUCLEOTIDE SEQUENCE [LARGE SCALE GENOMIC DNA]</scope>
    <source>
        <strain evidence="7 8">NRRL 2496</strain>
    </source>
</reference>
<evidence type="ECO:0000256" key="2">
    <source>
        <dbReference type="ARBA" id="ARBA00005677"/>
    </source>
</evidence>
<dbReference type="PANTHER" id="PTHR13477:SF0">
    <property type="entry name" value="LARGE RIBOSOMAL SUBUNIT PROTEIN ML49"/>
    <property type="match status" value="1"/>
</dbReference>
<dbReference type="OMA" id="FYSTPAY"/>
<keyword evidence="8" id="KW-1185">Reference proteome</keyword>
<name>A0A1X2HI61_SYNRA</name>
<dbReference type="FunCoup" id="A0A1X2HI61">
    <property type="interactions" value="53"/>
</dbReference>
<dbReference type="Proteomes" id="UP000242180">
    <property type="component" value="Unassembled WGS sequence"/>
</dbReference>
<dbReference type="PANTHER" id="PTHR13477">
    <property type="entry name" value="MITOCHONDRIAL 39S RIBOSOMAL PROTEIN L49"/>
    <property type="match status" value="1"/>
</dbReference>
<accession>A0A1X2HI61</accession>
<dbReference type="GO" id="GO:0005762">
    <property type="term" value="C:mitochondrial large ribosomal subunit"/>
    <property type="evidence" value="ECO:0007669"/>
    <property type="project" value="TreeGrafter"/>
</dbReference>
<dbReference type="EMBL" id="MCGN01000003">
    <property type="protein sequence ID" value="ORY98771.1"/>
    <property type="molecule type" value="Genomic_DNA"/>
</dbReference>
<comment type="similarity">
    <text evidence="2">Belongs to the mitochondrion-specific ribosomal protein mL49 family.</text>
</comment>
<organism evidence="7 8">
    <name type="scientific">Syncephalastrum racemosum</name>
    <name type="common">Filamentous fungus</name>
    <dbReference type="NCBI Taxonomy" id="13706"/>
    <lineage>
        <taxon>Eukaryota</taxon>
        <taxon>Fungi</taxon>
        <taxon>Fungi incertae sedis</taxon>
        <taxon>Mucoromycota</taxon>
        <taxon>Mucoromycotina</taxon>
        <taxon>Mucoromycetes</taxon>
        <taxon>Mucorales</taxon>
        <taxon>Syncephalastraceae</taxon>
        <taxon>Syncephalastrum</taxon>
    </lineage>
</organism>
<keyword evidence="5" id="KW-0687">Ribonucleoprotein</keyword>
<dbReference type="AlphaFoldDB" id="A0A1X2HI61"/>
<dbReference type="InterPro" id="IPR007740">
    <property type="entry name" value="Ribosomal_mL49"/>
</dbReference>
<dbReference type="Gene3D" id="3.30.780.10">
    <property type="entry name" value="SUI1-like domain"/>
    <property type="match status" value="1"/>
</dbReference>
<evidence type="ECO:0000313" key="8">
    <source>
        <dbReference type="Proteomes" id="UP000242180"/>
    </source>
</evidence>
<dbReference type="GO" id="GO:0006412">
    <property type="term" value="P:translation"/>
    <property type="evidence" value="ECO:0007669"/>
    <property type="project" value="InterPro"/>
</dbReference>
<proteinExistence type="inferred from homology"/>
<evidence type="ECO:0000256" key="3">
    <source>
        <dbReference type="ARBA" id="ARBA00022980"/>
    </source>
</evidence>
<evidence type="ECO:0000256" key="6">
    <source>
        <dbReference type="ARBA" id="ARBA00035191"/>
    </source>
</evidence>
<dbReference type="InParanoid" id="A0A1X2HI61"/>
<comment type="caution">
    <text evidence="7">The sequence shown here is derived from an EMBL/GenBank/DDBJ whole genome shotgun (WGS) entry which is preliminary data.</text>
</comment>
<sequence>MLRSMTQHAGVFQRLYSTAASKAAPAYFVNRTQNNGLPVYTEFKNGRTNESTVIRRIDGNADALLKDLQATLFKDAPENFAVIRPRSNTIHIKGIYMNEVKEWLISKGY</sequence>
<gene>
    <name evidence="7" type="ORF">BCR43DRAFT_488148</name>
</gene>
<dbReference type="STRING" id="13706.A0A1X2HI61"/>
<dbReference type="OrthoDB" id="19439at2759"/>